<protein>
    <submittedName>
        <fullName evidence="1">TIGR02281 family clan AA aspartic protease</fullName>
        <ecNumber evidence="1">3.4.23.-</ecNumber>
    </submittedName>
</protein>
<dbReference type="EMBL" id="CP120371">
    <property type="protein sequence ID" value="WEX84183.1"/>
    <property type="molecule type" value="Genomic_DNA"/>
</dbReference>
<dbReference type="SUPFAM" id="SSF50630">
    <property type="entry name" value="Acid proteases"/>
    <property type="match status" value="1"/>
</dbReference>
<keyword evidence="2" id="KW-1185">Reference proteome</keyword>
<accession>A0ABY8CZW3</accession>
<dbReference type="EC" id="3.4.23.-" evidence="1"/>
<keyword evidence="1" id="KW-0378">Hydrolase</keyword>
<dbReference type="CDD" id="cd05483">
    <property type="entry name" value="retropepsin_like_bacteria"/>
    <property type="match status" value="1"/>
</dbReference>
<reference evidence="1 2" key="1">
    <citation type="submission" date="2023-03" db="EMBL/GenBank/DDBJ databases">
        <authorList>
            <person name="Kaur S."/>
            <person name="Espinosa-Saiz D."/>
            <person name="Velazquez E."/>
            <person name="Menendez E."/>
            <person name="diCenzo G.C."/>
        </authorList>
    </citation>
    <scope>NUCLEOTIDE SEQUENCE [LARGE SCALE GENOMIC DNA]</scope>
    <source>
        <strain evidence="1 2">LMG 27395</strain>
    </source>
</reference>
<dbReference type="Gene3D" id="2.40.70.10">
    <property type="entry name" value="Acid Proteases"/>
    <property type="match status" value="1"/>
</dbReference>
<evidence type="ECO:0000313" key="2">
    <source>
        <dbReference type="Proteomes" id="UP001235547"/>
    </source>
</evidence>
<sequence>MITRLLVFAGGLAALALIVPELASTYLAPQNGAAPTPQAASTGPAATAKYAIGKAIALEADGAGHFFGTFRINGRPERGLVDTGASTIAINASAARRFGISVASLAFDARAQTANGIVEAAYVKLDRVEIGGISLKDVDAMVLPDKALSGTLVGMSFLNRLSSYRVEGGALHLVR</sequence>
<dbReference type="InterPro" id="IPR001969">
    <property type="entry name" value="Aspartic_peptidase_AS"/>
</dbReference>
<keyword evidence="1" id="KW-0645">Protease</keyword>
<gene>
    <name evidence="1" type="ORF">PYH38_003037</name>
</gene>
<proteinExistence type="predicted"/>
<dbReference type="Proteomes" id="UP001235547">
    <property type="component" value="Chromosome 1"/>
</dbReference>
<dbReference type="Pfam" id="PF13975">
    <property type="entry name" value="gag-asp_proteas"/>
    <property type="match status" value="1"/>
</dbReference>
<dbReference type="GO" id="GO:0008233">
    <property type="term" value="F:peptidase activity"/>
    <property type="evidence" value="ECO:0007669"/>
    <property type="project" value="UniProtKB-KW"/>
</dbReference>
<dbReference type="InterPro" id="IPR011969">
    <property type="entry name" value="Clan_AA_Asp_peptidase_C"/>
</dbReference>
<dbReference type="InterPro" id="IPR034122">
    <property type="entry name" value="Retropepsin-like_bacterial"/>
</dbReference>
<dbReference type="GO" id="GO:0006508">
    <property type="term" value="P:proteolysis"/>
    <property type="evidence" value="ECO:0007669"/>
    <property type="project" value="UniProtKB-KW"/>
</dbReference>
<dbReference type="InterPro" id="IPR021109">
    <property type="entry name" value="Peptidase_aspartic_dom_sf"/>
</dbReference>
<organism evidence="1 2">
    <name type="scientific">Sinorhizobium numidicum</name>
    <dbReference type="NCBI Taxonomy" id="680248"/>
    <lineage>
        <taxon>Bacteria</taxon>
        <taxon>Pseudomonadati</taxon>
        <taxon>Pseudomonadota</taxon>
        <taxon>Alphaproteobacteria</taxon>
        <taxon>Hyphomicrobiales</taxon>
        <taxon>Rhizobiaceae</taxon>
        <taxon>Sinorhizobium/Ensifer group</taxon>
        <taxon>Sinorhizobium</taxon>
    </lineage>
</organism>
<name>A0ABY8CZW3_9HYPH</name>
<dbReference type="RefSeq" id="WP_280735091.1">
    <property type="nucleotide sequence ID" value="NZ_CP120368.1"/>
</dbReference>
<dbReference type="NCBIfam" id="TIGR02281">
    <property type="entry name" value="clan_AA_DTGA"/>
    <property type="match status" value="1"/>
</dbReference>
<dbReference type="PROSITE" id="PS00141">
    <property type="entry name" value="ASP_PROTEASE"/>
    <property type="match status" value="1"/>
</dbReference>
<evidence type="ECO:0000313" key="1">
    <source>
        <dbReference type="EMBL" id="WEX84183.1"/>
    </source>
</evidence>